<feature type="domain" description="Glycosyl transferase family 25" evidence="1">
    <location>
        <begin position="2"/>
        <end position="111"/>
    </location>
</feature>
<evidence type="ECO:0000259" key="1">
    <source>
        <dbReference type="Pfam" id="PF01755"/>
    </source>
</evidence>
<dbReference type="InterPro" id="IPR029044">
    <property type="entry name" value="Nucleotide-diphossugar_trans"/>
</dbReference>
<name>A0A6C0M3K5_9ZZZZ</name>
<sequence length="591" mass="69266">MEMELKKQGILNYTFFKAINGLEINYNNNPLFSETAKNQLFNTSQTFGLTLSPGAAGLYATWHEIIKLYEDYEDIIVLEDDIVFCENFLQELKTACNNAPSDYDILYLGSHSRGNIPNGNRLMQPHDFIKLSQIQINGTFGMMLSKKGRQLIKTICFPVNDLQIDTVMYMNFDKLQSYHINTSIVVFKEHSFESTIQTNMELFRSLKDLEIHILICNKDFNMGMESIASLLKYREFKCIPIYYHNDGSLTNEQIQILKDKHFNVIGVNEAFNTIQSEIMKYEYCNKYRCMNKPYSFWHKIKLFDYFLLSKTKRVLGLDTDILFMNKPNDIIKFIRDRKSFYMTDCSSSYCFNGVANTHLDGVLYNVNTGIIYIDNENDYQIELIEDGLKQIIINDANYFPSWIEQSAFAYMFSKLKTYIALDGNKYKFPYFQHFNVNEVEALHFVSYPPCRILWKQYVNLVNLNNVNITKQLIDTINANVIITSTTNLPHSDSGVLIERNVPVLLEIYVFDTDINYIRIDFKWNLPSNKQLSHIFKVNEVEYNFGSEHEGSFFVEKIKPELSIYHTYEWYGVTNWELIKTLKLRNHNDINT</sequence>
<dbReference type="AlphaFoldDB" id="A0A6C0M3K5"/>
<protein>
    <recommendedName>
        <fullName evidence="1">Glycosyl transferase family 25 domain-containing protein</fullName>
    </recommendedName>
</protein>
<reference evidence="2" key="1">
    <citation type="journal article" date="2020" name="Nature">
        <title>Giant virus diversity and host interactions through global metagenomics.</title>
        <authorList>
            <person name="Schulz F."/>
            <person name="Roux S."/>
            <person name="Paez-Espino D."/>
            <person name="Jungbluth S."/>
            <person name="Walsh D.A."/>
            <person name="Denef V.J."/>
            <person name="McMahon K.D."/>
            <person name="Konstantinidis K.T."/>
            <person name="Eloe-Fadrosh E.A."/>
            <person name="Kyrpides N.C."/>
            <person name="Woyke T."/>
        </authorList>
    </citation>
    <scope>NUCLEOTIDE SEQUENCE</scope>
    <source>
        <strain evidence="2">GVMAG-S-1035124-57</strain>
    </source>
</reference>
<dbReference type="InterPro" id="IPR002654">
    <property type="entry name" value="Glyco_trans_25"/>
</dbReference>
<evidence type="ECO:0000313" key="2">
    <source>
        <dbReference type="EMBL" id="QHU36374.1"/>
    </source>
</evidence>
<accession>A0A6C0M3K5</accession>
<dbReference type="SUPFAM" id="SSF53448">
    <property type="entry name" value="Nucleotide-diphospho-sugar transferases"/>
    <property type="match status" value="1"/>
</dbReference>
<proteinExistence type="predicted"/>
<organism evidence="2">
    <name type="scientific">viral metagenome</name>
    <dbReference type="NCBI Taxonomy" id="1070528"/>
    <lineage>
        <taxon>unclassified sequences</taxon>
        <taxon>metagenomes</taxon>
        <taxon>organismal metagenomes</taxon>
    </lineage>
</organism>
<dbReference type="EMBL" id="MN740635">
    <property type="protein sequence ID" value="QHU36374.1"/>
    <property type="molecule type" value="Genomic_DNA"/>
</dbReference>
<dbReference type="Pfam" id="PF01755">
    <property type="entry name" value="Glyco_transf_25"/>
    <property type="match status" value="1"/>
</dbReference>